<accession>A0A5N5QF69</accession>
<name>A0A5N5QF69_9AGAM</name>
<dbReference type="AlphaFoldDB" id="A0A5N5QF69"/>
<keyword evidence="3" id="KW-1185">Reference proteome</keyword>
<feature type="region of interest" description="Disordered" evidence="1">
    <location>
        <begin position="369"/>
        <end position="392"/>
    </location>
</feature>
<protein>
    <submittedName>
        <fullName evidence="2">Uncharacterized protein</fullName>
    </submittedName>
</protein>
<reference evidence="2 3" key="1">
    <citation type="journal article" date="2019" name="Fungal Biol. Biotechnol.">
        <title>Draft genome sequence of fastidious pathogen Ceratobasidium theobromae, which causes vascular-streak dieback in Theobroma cacao.</title>
        <authorList>
            <person name="Ali S.S."/>
            <person name="Asman A."/>
            <person name="Shao J."/>
            <person name="Firmansyah A.P."/>
            <person name="Susilo A.W."/>
            <person name="Rosmana A."/>
            <person name="McMahon P."/>
            <person name="Junaid M."/>
            <person name="Guest D."/>
            <person name="Kheng T.Y."/>
            <person name="Meinhardt L.W."/>
            <person name="Bailey B.A."/>
        </authorList>
    </citation>
    <scope>NUCLEOTIDE SEQUENCE [LARGE SCALE GENOMIC DNA]</scope>
    <source>
        <strain evidence="2 3">CT2</strain>
    </source>
</reference>
<dbReference type="Proteomes" id="UP000383932">
    <property type="component" value="Unassembled WGS sequence"/>
</dbReference>
<feature type="region of interest" description="Disordered" evidence="1">
    <location>
        <begin position="168"/>
        <end position="201"/>
    </location>
</feature>
<sequence length="597" mass="64548">MFMPSNRSYDMSTYMPDHTFTRQDITSSILDPAGRPMPTRGRLMEFLSTVMDKTVAGCCHGLVGLIGAAVTLFSPPVCEDPDGEVQLSIPGSYDLGTRPLSSKSYPCGCSMCACAQRDDLADGNNKKCDYSLVHVEVQENAGSTSDACTRLRVSSDITIGLAPLTLDAPATTESQDDLPGSKVECSKQPPFDSQHGSTVSAADRDNPIMLARDTGSVAMAPFFERKARPARWVAALHPCLTEAILTDVYSGEVNRQLLKSYTELQIRMPKLKPLRLGSSIESPKSAAEVANPTTPTTLAPATNKAATILTPVLSHYTPPLPIHDTSTGSALDRVAVAATPGEWSRKKVEQSTMACLKLPKLKTLRLKATGPVSRSLPSTSLSTHSSRKHNQTRAGPCGIVIVITSPNEEVFAAPGFSCEDRLERRGRVIPHKVAALEPQKKHQEPNSIPCTSELSITEILTPNMPSGTYSQPFEEIGQEGTDLDDADLSPFYFDEISTLGVDASDNYGRTELGQDTLEPEDKSSFYFDDFLDASDATETSASTPVFDNSYTLQDEIISLYSSSDDGLDVFSPYPTSDSGSNTSDEIVPLFERVYAQL</sequence>
<gene>
    <name evidence="2" type="ORF">CTheo_6444</name>
</gene>
<feature type="compositionally biased region" description="Low complexity" evidence="1">
    <location>
        <begin position="373"/>
        <end position="384"/>
    </location>
</feature>
<evidence type="ECO:0000256" key="1">
    <source>
        <dbReference type="SAM" id="MobiDB-lite"/>
    </source>
</evidence>
<evidence type="ECO:0000313" key="3">
    <source>
        <dbReference type="Proteomes" id="UP000383932"/>
    </source>
</evidence>
<comment type="caution">
    <text evidence="2">The sequence shown here is derived from an EMBL/GenBank/DDBJ whole genome shotgun (WGS) entry which is preliminary data.</text>
</comment>
<proteinExistence type="predicted"/>
<dbReference type="EMBL" id="SSOP01000196">
    <property type="protein sequence ID" value="KAB5590121.1"/>
    <property type="molecule type" value="Genomic_DNA"/>
</dbReference>
<organism evidence="2 3">
    <name type="scientific">Ceratobasidium theobromae</name>
    <dbReference type="NCBI Taxonomy" id="1582974"/>
    <lineage>
        <taxon>Eukaryota</taxon>
        <taxon>Fungi</taxon>
        <taxon>Dikarya</taxon>
        <taxon>Basidiomycota</taxon>
        <taxon>Agaricomycotina</taxon>
        <taxon>Agaricomycetes</taxon>
        <taxon>Cantharellales</taxon>
        <taxon>Ceratobasidiaceae</taxon>
        <taxon>Ceratobasidium</taxon>
    </lineage>
</organism>
<evidence type="ECO:0000313" key="2">
    <source>
        <dbReference type="EMBL" id="KAB5590121.1"/>
    </source>
</evidence>